<dbReference type="SUPFAM" id="SSF54197">
    <property type="entry name" value="HIT-like"/>
    <property type="match status" value="1"/>
</dbReference>
<dbReference type="PIRSF" id="PIRSF000714">
    <property type="entry name" value="HIT"/>
    <property type="match status" value="1"/>
</dbReference>
<dbReference type="InterPro" id="IPR036265">
    <property type="entry name" value="HIT-like_sf"/>
</dbReference>
<dbReference type="InterPro" id="IPR011146">
    <property type="entry name" value="HIT-like"/>
</dbReference>
<dbReference type="RefSeq" id="WP_143233749.1">
    <property type="nucleotide sequence ID" value="NZ_VJWL01000001.1"/>
</dbReference>
<protein>
    <submittedName>
        <fullName evidence="2">HIT domain-containing protein</fullName>
    </submittedName>
</protein>
<evidence type="ECO:0000313" key="2">
    <source>
        <dbReference type="EMBL" id="TRW49327.1"/>
    </source>
</evidence>
<keyword evidence="3" id="KW-1185">Reference proteome</keyword>
<comment type="caution">
    <text evidence="2">The sequence shown here is derived from an EMBL/GenBank/DDBJ whole genome shotgun (WGS) entry which is preliminary data.</text>
</comment>
<accession>A0A552X2R3</accession>
<dbReference type="Gene3D" id="3.30.428.10">
    <property type="entry name" value="HIT-like"/>
    <property type="match status" value="1"/>
</dbReference>
<dbReference type="EMBL" id="VJWL01000001">
    <property type="protein sequence ID" value="TRW49327.1"/>
    <property type="molecule type" value="Genomic_DNA"/>
</dbReference>
<proteinExistence type="predicted"/>
<feature type="domain" description="HIT" evidence="1">
    <location>
        <begin position="11"/>
        <end position="100"/>
    </location>
</feature>
<dbReference type="Proteomes" id="UP000320359">
    <property type="component" value="Unassembled WGS sequence"/>
</dbReference>
<sequence>MSDFILHSKLDQDCFKIGNLPLCRVLMMNDRQYPWFILVPRRAGVREIYELSSEDQRIFWHESAWFSEQIMEIFNGEKLNVAALGNVVPQLHVHHIVRNQYDACWPSPVWGAVPPRPFSVEDAAARIENMETLLSNYSAPEPVFTEAEAEERWGGKRTKKK</sequence>
<organism evidence="2 3">
    <name type="scientific">Aliidiomarina halalkaliphila</name>
    <dbReference type="NCBI Taxonomy" id="2593535"/>
    <lineage>
        <taxon>Bacteria</taxon>
        <taxon>Pseudomonadati</taxon>
        <taxon>Pseudomonadota</taxon>
        <taxon>Gammaproteobacteria</taxon>
        <taxon>Alteromonadales</taxon>
        <taxon>Idiomarinaceae</taxon>
        <taxon>Aliidiomarina</taxon>
    </lineage>
</organism>
<gene>
    <name evidence="2" type="ORF">FM042_00170</name>
</gene>
<dbReference type="Pfam" id="PF01230">
    <property type="entry name" value="HIT"/>
    <property type="match status" value="1"/>
</dbReference>
<dbReference type="AlphaFoldDB" id="A0A552X2R3"/>
<dbReference type="OrthoDB" id="9799145at2"/>
<name>A0A552X2R3_9GAMM</name>
<dbReference type="InterPro" id="IPR026026">
    <property type="entry name" value="HIT_Hint"/>
</dbReference>
<dbReference type="GO" id="GO:0003824">
    <property type="term" value="F:catalytic activity"/>
    <property type="evidence" value="ECO:0007669"/>
    <property type="project" value="InterPro"/>
</dbReference>
<evidence type="ECO:0000259" key="1">
    <source>
        <dbReference type="Pfam" id="PF01230"/>
    </source>
</evidence>
<evidence type="ECO:0000313" key="3">
    <source>
        <dbReference type="Proteomes" id="UP000320359"/>
    </source>
</evidence>
<reference evidence="2 3" key="1">
    <citation type="submission" date="2019-07" db="EMBL/GenBank/DDBJ databases">
        <authorList>
            <person name="Yang M."/>
            <person name="Zhao D."/>
            <person name="Xiang H."/>
        </authorList>
    </citation>
    <scope>NUCLEOTIDE SEQUENCE [LARGE SCALE GENOMIC DNA]</scope>
    <source>
        <strain evidence="2 3">IM1326</strain>
    </source>
</reference>